<dbReference type="Proteomes" id="UP001386955">
    <property type="component" value="Unassembled WGS sequence"/>
</dbReference>
<comment type="caution">
    <text evidence="2">The sequence shown here is derived from an EMBL/GenBank/DDBJ whole genome shotgun (WGS) entry which is preliminary data.</text>
</comment>
<accession>A0AAN9SA19</accession>
<feature type="transmembrane region" description="Helical" evidence="1">
    <location>
        <begin position="6"/>
        <end position="27"/>
    </location>
</feature>
<proteinExistence type="predicted"/>
<keyword evidence="1" id="KW-0812">Transmembrane</keyword>
<dbReference type="EMBL" id="JAYMYS010000005">
    <property type="protein sequence ID" value="KAK7391370.1"/>
    <property type="molecule type" value="Genomic_DNA"/>
</dbReference>
<evidence type="ECO:0000313" key="3">
    <source>
        <dbReference type="Proteomes" id="UP001386955"/>
    </source>
</evidence>
<gene>
    <name evidence="2" type="ORF">VNO78_19786</name>
</gene>
<dbReference type="AlphaFoldDB" id="A0AAN9SA19"/>
<sequence length="83" mass="9285">MFVLGFPSFICEIALLSMVYLGLPLVCHELREMEEMSEGSEMELSLSLLDDVEFERMLENPFSVLDVVPVVVAGGVSRPYIKS</sequence>
<keyword evidence="1" id="KW-1133">Transmembrane helix</keyword>
<reference evidence="2 3" key="1">
    <citation type="submission" date="2024-01" db="EMBL/GenBank/DDBJ databases">
        <title>The genomes of 5 underutilized Papilionoideae crops provide insights into root nodulation and disease resistanc.</title>
        <authorList>
            <person name="Jiang F."/>
        </authorList>
    </citation>
    <scope>NUCLEOTIDE SEQUENCE [LARGE SCALE GENOMIC DNA]</scope>
    <source>
        <strain evidence="2">DUOXIRENSHENG_FW03</strain>
        <tissue evidence="2">Leaves</tissue>
    </source>
</reference>
<evidence type="ECO:0000256" key="1">
    <source>
        <dbReference type="SAM" id="Phobius"/>
    </source>
</evidence>
<name>A0AAN9SA19_PSOTE</name>
<organism evidence="2 3">
    <name type="scientific">Psophocarpus tetragonolobus</name>
    <name type="common">Winged bean</name>
    <name type="synonym">Dolichos tetragonolobus</name>
    <dbReference type="NCBI Taxonomy" id="3891"/>
    <lineage>
        <taxon>Eukaryota</taxon>
        <taxon>Viridiplantae</taxon>
        <taxon>Streptophyta</taxon>
        <taxon>Embryophyta</taxon>
        <taxon>Tracheophyta</taxon>
        <taxon>Spermatophyta</taxon>
        <taxon>Magnoliopsida</taxon>
        <taxon>eudicotyledons</taxon>
        <taxon>Gunneridae</taxon>
        <taxon>Pentapetalae</taxon>
        <taxon>rosids</taxon>
        <taxon>fabids</taxon>
        <taxon>Fabales</taxon>
        <taxon>Fabaceae</taxon>
        <taxon>Papilionoideae</taxon>
        <taxon>50 kb inversion clade</taxon>
        <taxon>NPAAA clade</taxon>
        <taxon>indigoferoid/millettioid clade</taxon>
        <taxon>Phaseoleae</taxon>
        <taxon>Psophocarpus</taxon>
    </lineage>
</organism>
<protein>
    <submittedName>
        <fullName evidence="2">Uncharacterized protein</fullName>
    </submittedName>
</protein>
<evidence type="ECO:0000313" key="2">
    <source>
        <dbReference type="EMBL" id="KAK7391370.1"/>
    </source>
</evidence>
<keyword evidence="1" id="KW-0472">Membrane</keyword>
<keyword evidence="3" id="KW-1185">Reference proteome</keyword>